<keyword evidence="9" id="KW-1185">Reference proteome</keyword>
<dbReference type="NCBIfam" id="TIGR02727">
    <property type="entry name" value="MTHFS_bact"/>
    <property type="match status" value="1"/>
</dbReference>
<dbReference type="PIRSF" id="PIRSF006806">
    <property type="entry name" value="FTHF_cligase"/>
    <property type="match status" value="1"/>
</dbReference>
<dbReference type="InterPro" id="IPR024185">
    <property type="entry name" value="FTHF_cligase-like_sf"/>
</dbReference>
<dbReference type="OMA" id="METHDEP"/>
<protein>
    <recommendedName>
        <fullName evidence="5 7">5-formyltetrahydrofolate cyclo-ligase</fullName>
        <ecNumber evidence="5 7">6.3.3.2</ecNumber>
    </recommendedName>
</protein>
<dbReference type="Proteomes" id="UP000006790">
    <property type="component" value="Chromosome 7"/>
</dbReference>
<comment type="catalytic activity">
    <reaction evidence="4 7">
        <text>(6S)-5-formyl-5,6,7,8-tetrahydrofolate + ATP = (6R)-5,10-methenyltetrahydrofolate + ADP + phosphate</text>
        <dbReference type="Rhea" id="RHEA:10488"/>
        <dbReference type="ChEBI" id="CHEBI:30616"/>
        <dbReference type="ChEBI" id="CHEBI:43474"/>
        <dbReference type="ChEBI" id="CHEBI:57455"/>
        <dbReference type="ChEBI" id="CHEBI:57457"/>
        <dbReference type="ChEBI" id="CHEBI:456216"/>
        <dbReference type="EC" id="6.3.3.2"/>
    </reaction>
</comment>
<dbReference type="GO" id="GO:0030272">
    <property type="term" value="F:5-formyltetrahydrofolate cyclo-ligase activity"/>
    <property type="evidence" value="ECO:0007669"/>
    <property type="project" value="UniProtKB-EC"/>
</dbReference>
<dbReference type="InterPro" id="IPR037171">
    <property type="entry name" value="NagB/RpiA_transferase-like"/>
</dbReference>
<dbReference type="InterPro" id="IPR002698">
    <property type="entry name" value="FTHF_cligase"/>
</dbReference>
<evidence type="ECO:0000256" key="4">
    <source>
        <dbReference type="ARBA" id="ARBA00036539"/>
    </source>
</evidence>
<keyword evidence="7" id="KW-0479">Metal-binding</keyword>
<dbReference type="KEGG" id="erc:Ecym_7477"/>
<evidence type="ECO:0000256" key="3">
    <source>
        <dbReference type="ARBA" id="ARBA00022840"/>
    </source>
</evidence>
<dbReference type="PANTHER" id="PTHR23407:SF1">
    <property type="entry name" value="5-FORMYLTETRAHYDROFOLATE CYCLO-LIGASE"/>
    <property type="match status" value="1"/>
</dbReference>
<dbReference type="OrthoDB" id="2015992at2759"/>
<comment type="similarity">
    <text evidence="1 7">Belongs to the 5-formyltetrahydrofolate cyclo-ligase family.</text>
</comment>
<dbReference type="GO" id="GO:0035999">
    <property type="term" value="P:tetrahydrofolate interconversion"/>
    <property type="evidence" value="ECO:0007669"/>
    <property type="project" value="TreeGrafter"/>
</dbReference>
<keyword evidence="2 6" id="KW-0547">Nucleotide-binding</keyword>
<comment type="cofactor">
    <cofactor evidence="7">
        <name>Mg(2+)</name>
        <dbReference type="ChEBI" id="CHEBI:18420"/>
    </cofactor>
</comment>
<dbReference type="AlphaFoldDB" id="G8JWS9"/>
<sequence>MTKQVLRAQTKVVLRAIPQNELQLQSRQLLQALEPIIMKYNVFGCYVNMDVAEAQTGFILRRIFALKKSVYLPRCTSTKITGQVPLVGNKVSHPHLTFHEVHSMEQVEDLKPSGKYGLREPPDDGLPPLPPADIEVLLIPGVAFDLSNGGRIGHGAGFYDDYVHRCLHYNHKVPLLVGLALKQQIVIGLPMETHDEPMDAIACGDGSLHWIRRL</sequence>
<dbReference type="PANTHER" id="PTHR23407">
    <property type="entry name" value="ATPASE INHIBITOR/5-FORMYLTETRAHYDROFOLATE CYCLO-LIGASE"/>
    <property type="match status" value="1"/>
</dbReference>
<dbReference type="FunCoup" id="G8JWS9">
    <property type="interactions" value="204"/>
</dbReference>
<dbReference type="Gene3D" id="3.40.50.10420">
    <property type="entry name" value="NagB/RpiA/CoA transferase-like"/>
    <property type="match status" value="1"/>
</dbReference>
<evidence type="ECO:0000256" key="2">
    <source>
        <dbReference type="ARBA" id="ARBA00022741"/>
    </source>
</evidence>
<organism evidence="8 9">
    <name type="scientific">Eremothecium cymbalariae (strain CBS 270.75 / DBVPG 7215 / KCTC 17166 / NRRL Y-17582)</name>
    <name type="common">Yeast</name>
    <dbReference type="NCBI Taxonomy" id="931890"/>
    <lineage>
        <taxon>Eukaryota</taxon>
        <taxon>Fungi</taxon>
        <taxon>Dikarya</taxon>
        <taxon>Ascomycota</taxon>
        <taxon>Saccharomycotina</taxon>
        <taxon>Saccharomycetes</taxon>
        <taxon>Saccharomycetales</taxon>
        <taxon>Saccharomycetaceae</taxon>
        <taxon>Eremothecium</taxon>
    </lineage>
</organism>
<dbReference type="InParanoid" id="G8JWS9"/>
<dbReference type="EMBL" id="CP002503">
    <property type="protein sequence ID" value="AET41294.1"/>
    <property type="molecule type" value="Genomic_DNA"/>
</dbReference>
<feature type="binding site" evidence="6">
    <location>
        <position position="47"/>
    </location>
    <ligand>
        <name>substrate</name>
    </ligand>
</feature>
<dbReference type="Pfam" id="PF01812">
    <property type="entry name" value="5-FTHF_cyc-lig"/>
    <property type="match status" value="1"/>
</dbReference>
<proteinExistence type="inferred from homology"/>
<evidence type="ECO:0000256" key="5">
    <source>
        <dbReference type="ARBA" id="ARBA00038966"/>
    </source>
</evidence>
<keyword evidence="7" id="KW-0460">Magnesium</keyword>
<name>G8JWS9_ERECY</name>
<feature type="binding site" evidence="6">
    <location>
        <begin position="151"/>
        <end position="159"/>
    </location>
    <ligand>
        <name>ATP</name>
        <dbReference type="ChEBI" id="CHEBI:30616"/>
    </ligand>
</feature>
<dbReference type="STRING" id="931890.G8JWS9"/>
<feature type="binding site" evidence="6">
    <location>
        <position position="53"/>
    </location>
    <ligand>
        <name>substrate</name>
    </ligand>
</feature>
<evidence type="ECO:0000313" key="9">
    <source>
        <dbReference type="Proteomes" id="UP000006790"/>
    </source>
</evidence>
<dbReference type="HOGENOM" id="CLU_066245_2_1_1"/>
<dbReference type="EC" id="6.3.3.2" evidence="5 7"/>
<dbReference type="GO" id="GO:0005739">
    <property type="term" value="C:mitochondrion"/>
    <property type="evidence" value="ECO:0007669"/>
    <property type="project" value="TreeGrafter"/>
</dbReference>
<gene>
    <name evidence="8" type="ordered locus">Ecym_7477</name>
</gene>
<dbReference type="RefSeq" id="XP_003648111.1">
    <property type="nucleotide sequence ID" value="XM_003648063.1"/>
</dbReference>
<dbReference type="GeneID" id="11469814"/>
<keyword evidence="3 6" id="KW-0067">ATP-binding</keyword>
<feature type="binding site" evidence="6">
    <location>
        <begin position="3"/>
        <end position="7"/>
    </location>
    <ligand>
        <name>ATP</name>
        <dbReference type="ChEBI" id="CHEBI:30616"/>
    </ligand>
</feature>
<evidence type="ECO:0000256" key="6">
    <source>
        <dbReference type="PIRSR" id="PIRSR006806-1"/>
    </source>
</evidence>
<reference evidence="9" key="1">
    <citation type="journal article" date="2012" name="G3 (Bethesda)">
        <title>Pichia sorbitophila, an interspecies yeast hybrid reveals early steps of genome resolution following polyploidization.</title>
        <authorList>
            <person name="Leh Louis V."/>
            <person name="Despons L."/>
            <person name="Friedrich A."/>
            <person name="Martin T."/>
            <person name="Durrens P."/>
            <person name="Casaregola S."/>
            <person name="Neuveglise C."/>
            <person name="Fairhead C."/>
            <person name="Marck C."/>
            <person name="Cruz J.A."/>
            <person name="Straub M.L."/>
            <person name="Kugler V."/>
            <person name="Sacerdot C."/>
            <person name="Uzunov Z."/>
            <person name="Thierry A."/>
            <person name="Weiss S."/>
            <person name="Bleykasten C."/>
            <person name="De Montigny J."/>
            <person name="Jacques N."/>
            <person name="Jung P."/>
            <person name="Lemaire M."/>
            <person name="Mallet S."/>
            <person name="Morel G."/>
            <person name="Richard G.F."/>
            <person name="Sarkar A."/>
            <person name="Savel G."/>
            <person name="Schacherer J."/>
            <person name="Seret M.L."/>
            <person name="Talla E."/>
            <person name="Samson G."/>
            <person name="Jubin C."/>
            <person name="Poulain J."/>
            <person name="Vacherie B."/>
            <person name="Barbe V."/>
            <person name="Pelletier E."/>
            <person name="Sherman D.J."/>
            <person name="Westhof E."/>
            <person name="Weissenbach J."/>
            <person name="Baret P.V."/>
            <person name="Wincker P."/>
            <person name="Gaillardin C."/>
            <person name="Dujon B."/>
            <person name="Souciet J.L."/>
        </authorList>
    </citation>
    <scope>NUCLEOTIDE SEQUENCE [LARGE SCALE GENOMIC DNA]</scope>
    <source>
        <strain evidence="9">CBS 270.75 / DBVPG 7215 / KCTC 17166 / NRRL Y-17582</strain>
    </source>
</reference>
<dbReference type="SUPFAM" id="SSF100950">
    <property type="entry name" value="NagB/RpiA/CoA transferase-like"/>
    <property type="match status" value="1"/>
</dbReference>
<dbReference type="GO" id="GO:0046872">
    <property type="term" value="F:metal ion binding"/>
    <property type="evidence" value="ECO:0007669"/>
    <property type="project" value="UniProtKB-KW"/>
</dbReference>
<evidence type="ECO:0000256" key="1">
    <source>
        <dbReference type="ARBA" id="ARBA00010638"/>
    </source>
</evidence>
<evidence type="ECO:0000313" key="8">
    <source>
        <dbReference type="EMBL" id="AET41294.1"/>
    </source>
</evidence>
<evidence type="ECO:0000256" key="7">
    <source>
        <dbReference type="RuleBase" id="RU361279"/>
    </source>
</evidence>
<dbReference type="eggNOG" id="KOG3093">
    <property type="taxonomic scope" value="Eukaryota"/>
</dbReference>
<dbReference type="GO" id="GO:0009396">
    <property type="term" value="P:folic acid-containing compound biosynthetic process"/>
    <property type="evidence" value="ECO:0007669"/>
    <property type="project" value="EnsemblFungi"/>
</dbReference>
<accession>G8JWS9</accession>
<dbReference type="GO" id="GO:0005524">
    <property type="term" value="F:ATP binding"/>
    <property type="evidence" value="ECO:0007669"/>
    <property type="project" value="UniProtKB-KW"/>
</dbReference>